<dbReference type="PROSITE" id="PS51195">
    <property type="entry name" value="Q_MOTIF"/>
    <property type="match status" value="1"/>
</dbReference>
<feature type="domain" description="Helicase ATP-binding" evidence="8">
    <location>
        <begin position="45"/>
        <end position="216"/>
    </location>
</feature>
<keyword evidence="12" id="KW-1185">Reference proteome</keyword>
<dbReference type="PROSITE" id="PS51194">
    <property type="entry name" value="HELICASE_CTER"/>
    <property type="match status" value="1"/>
</dbReference>
<keyword evidence="2 7" id="KW-0378">Hydrolase</keyword>
<gene>
    <name evidence="11" type="ORF">SAMN05660652_03742</name>
</gene>
<dbReference type="InterPro" id="IPR011545">
    <property type="entry name" value="DEAD/DEAH_box_helicase_dom"/>
</dbReference>
<evidence type="ECO:0000256" key="5">
    <source>
        <dbReference type="ARBA" id="ARBA00038437"/>
    </source>
</evidence>
<dbReference type="OrthoDB" id="8520957at2"/>
<dbReference type="Pfam" id="PF03880">
    <property type="entry name" value="DbpA"/>
    <property type="match status" value="1"/>
</dbReference>
<dbReference type="InterPro" id="IPR014001">
    <property type="entry name" value="Helicase_ATP-bd"/>
</dbReference>
<dbReference type="SMART" id="SM00490">
    <property type="entry name" value="HELICc"/>
    <property type="match status" value="1"/>
</dbReference>
<sequence>MTETSASLAATETHSFDTLSLSPGLRAALEQLEYRTMTPIQAASLPISLGGHDLIAQAKTGSGKTAAFAITLLTNLNPRRFAVQAMVLCPTRELAEQVTQEIRRLACFEDNIKVLSLCGGTPIGPQRGSLEHGAHIVVGTPGRLMDHLERGSLRLDALNTLVLDEADRMLDMGFFDDIVYVAEHCPPKRQTLLFSATYPEGIERLAKQFLRHPQEVKLLEQHEGSKIRQRFYEVKHEERLQAVTVLLKHYRPISTLAFCNTKQQCRDLLDVLHASGFHALTLNGDLEQRERDQVLIQFANRSCSVLVATDVAARGLDIDRLEAVINVDVTPDPEIYVHRIGRTGRADEDGWAFSLCSPRDRRRVDTIARMTGTQPEWHTLGSLQSGNDEAFRPPMVTLQILGGRKEKIRPGDVLGALTAEAPGTRTFTREQVGKITVTDQSTYVAVARELAGEAVRKLATGKVKGKSVKVRALEN</sequence>
<dbReference type="PROSITE" id="PS51192">
    <property type="entry name" value="HELICASE_ATP_BIND_1"/>
    <property type="match status" value="1"/>
</dbReference>
<accession>A0A1G8M0E0</accession>
<proteinExistence type="inferred from homology"/>
<evidence type="ECO:0000256" key="1">
    <source>
        <dbReference type="ARBA" id="ARBA00022741"/>
    </source>
</evidence>
<dbReference type="CDD" id="cd00268">
    <property type="entry name" value="DEADc"/>
    <property type="match status" value="1"/>
</dbReference>
<dbReference type="InterPro" id="IPR005580">
    <property type="entry name" value="DbpA/CsdA_RNA-bd_dom"/>
</dbReference>
<organism evidence="11 12">
    <name type="scientific">Propionivibrio dicarboxylicus</name>
    <dbReference type="NCBI Taxonomy" id="83767"/>
    <lineage>
        <taxon>Bacteria</taxon>
        <taxon>Pseudomonadati</taxon>
        <taxon>Pseudomonadota</taxon>
        <taxon>Betaproteobacteria</taxon>
        <taxon>Rhodocyclales</taxon>
        <taxon>Rhodocyclaceae</taxon>
        <taxon>Propionivibrio</taxon>
    </lineage>
</organism>
<feature type="domain" description="Helicase C-terminal" evidence="9">
    <location>
        <begin position="226"/>
        <end position="391"/>
    </location>
</feature>
<dbReference type="STRING" id="83767.SAMN05660652_03742"/>
<evidence type="ECO:0000259" key="9">
    <source>
        <dbReference type="PROSITE" id="PS51194"/>
    </source>
</evidence>
<dbReference type="InterPro" id="IPR000629">
    <property type="entry name" value="RNA-helicase_DEAD-box_CS"/>
</dbReference>
<dbReference type="EMBL" id="FNCY01000023">
    <property type="protein sequence ID" value="SDI61207.1"/>
    <property type="molecule type" value="Genomic_DNA"/>
</dbReference>
<protein>
    <submittedName>
        <fullName evidence="11">ATP-independent RNA helicase DbpA</fullName>
    </submittedName>
</protein>
<dbReference type="InterPro" id="IPR001650">
    <property type="entry name" value="Helicase_C-like"/>
</dbReference>
<dbReference type="InterPro" id="IPR050079">
    <property type="entry name" value="DEAD_box_RNA_helicase"/>
</dbReference>
<feature type="domain" description="DEAD-box RNA helicase Q" evidence="10">
    <location>
        <begin position="14"/>
        <end position="42"/>
    </location>
</feature>
<dbReference type="Proteomes" id="UP000198607">
    <property type="component" value="Unassembled WGS sequence"/>
</dbReference>
<dbReference type="GO" id="GO:0003724">
    <property type="term" value="F:RNA helicase activity"/>
    <property type="evidence" value="ECO:0007669"/>
    <property type="project" value="InterPro"/>
</dbReference>
<dbReference type="GO" id="GO:0003676">
    <property type="term" value="F:nucleic acid binding"/>
    <property type="evidence" value="ECO:0007669"/>
    <property type="project" value="InterPro"/>
</dbReference>
<dbReference type="InterPro" id="IPR027417">
    <property type="entry name" value="P-loop_NTPase"/>
</dbReference>
<dbReference type="InterPro" id="IPR014014">
    <property type="entry name" value="RNA_helicase_DEAD_Q_motif"/>
</dbReference>
<reference evidence="11 12" key="1">
    <citation type="submission" date="2016-10" db="EMBL/GenBank/DDBJ databases">
        <authorList>
            <person name="de Groot N.N."/>
        </authorList>
    </citation>
    <scope>NUCLEOTIDE SEQUENCE [LARGE SCALE GENOMIC DNA]</scope>
    <source>
        <strain evidence="11 12">DSM 5885</strain>
    </source>
</reference>
<dbReference type="PANTHER" id="PTHR47959">
    <property type="entry name" value="ATP-DEPENDENT RNA HELICASE RHLE-RELATED"/>
    <property type="match status" value="1"/>
</dbReference>
<name>A0A1G8M0E0_9RHOO</name>
<keyword evidence="4 7" id="KW-0067">ATP-binding</keyword>
<evidence type="ECO:0000259" key="8">
    <source>
        <dbReference type="PROSITE" id="PS51192"/>
    </source>
</evidence>
<dbReference type="InterPro" id="IPR012677">
    <property type="entry name" value="Nucleotide-bd_a/b_plait_sf"/>
</dbReference>
<dbReference type="SUPFAM" id="SSF52540">
    <property type="entry name" value="P-loop containing nucleoside triphosphate hydrolases"/>
    <property type="match status" value="1"/>
</dbReference>
<evidence type="ECO:0000259" key="10">
    <source>
        <dbReference type="PROSITE" id="PS51195"/>
    </source>
</evidence>
<dbReference type="Pfam" id="PF00270">
    <property type="entry name" value="DEAD"/>
    <property type="match status" value="1"/>
</dbReference>
<comment type="similarity">
    <text evidence="5 7">Belongs to the DEAD box helicase family.</text>
</comment>
<dbReference type="GO" id="GO:0005524">
    <property type="term" value="F:ATP binding"/>
    <property type="evidence" value="ECO:0007669"/>
    <property type="project" value="UniProtKB-KW"/>
</dbReference>
<evidence type="ECO:0000313" key="12">
    <source>
        <dbReference type="Proteomes" id="UP000198607"/>
    </source>
</evidence>
<evidence type="ECO:0000256" key="2">
    <source>
        <dbReference type="ARBA" id="ARBA00022801"/>
    </source>
</evidence>
<evidence type="ECO:0000256" key="4">
    <source>
        <dbReference type="ARBA" id="ARBA00022840"/>
    </source>
</evidence>
<dbReference type="PROSITE" id="PS00039">
    <property type="entry name" value="DEAD_ATP_HELICASE"/>
    <property type="match status" value="1"/>
</dbReference>
<dbReference type="Gene3D" id="3.40.50.300">
    <property type="entry name" value="P-loop containing nucleotide triphosphate hydrolases"/>
    <property type="match status" value="2"/>
</dbReference>
<dbReference type="Gene3D" id="3.30.70.330">
    <property type="match status" value="1"/>
</dbReference>
<keyword evidence="1 7" id="KW-0547">Nucleotide-binding</keyword>
<evidence type="ECO:0000256" key="3">
    <source>
        <dbReference type="ARBA" id="ARBA00022806"/>
    </source>
</evidence>
<evidence type="ECO:0000256" key="7">
    <source>
        <dbReference type="RuleBase" id="RU000492"/>
    </source>
</evidence>
<dbReference type="GO" id="GO:0016787">
    <property type="term" value="F:hydrolase activity"/>
    <property type="evidence" value="ECO:0007669"/>
    <property type="project" value="UniProtKB-KW"/>
</dbReference>
<dbReference type="CDD" id="cd18787">
    <property type="entry name" value="SF2_C_DEAD"/>
    <property type="match status" value="1"/>
</dbReference>
<dbReference type="NCBIfam" id="NF008744">
    <property type="entry name" value="PRK11776.1"/>
    <property type="match status" value="1"/>
</dbReference>
<feature type="short sequence motif" description="Q motif" evidence="6">
    <location>
        <begin position="14"/>
        <end position="42"/>
    </location>
</feature>
<dbReference type="AlphaFoldDB" id="A0A1G8M0E0"/>
<evidence type="ECO:0000256" key="6">
    <source>
        <dbReference type="PROSITE-ProRule" id="PRU00552"/>
    </source>
</evidence>
<dbReference type="SMART" id="SM00487">
    <property type="entry name" value="DEXDc"/>
    <property type="match status" value="1"/>
</dbReference>
<dbReference type="PANTHER" id="PTHR47959:SF1">
    <property type="entry name" value="ATP-DEPENDENT RNA HELICASE DBPA"/>
    <property type="match status" value="1"/>
</dbReference>
<dbReference type="InterPro" id="IPR044742">
    <property type="entry name" value="DEAD/DEAH_RhlB"/>
</dbReference>
<dbReference type="GO" id="GO:0005829">
    <property type="term" value="C:cytosol"/>
    <property type="evidence" value="ECO:0007669"/>
    <property type="project" value="TreeGrafter"/>
</dbReference>
<dbReference type="Pfam" id="PF00271">
    <property type="entry name" value="Helicase_C"/>
    <property type="match status" value="1"/>
</dbReference>
<dbReference type="RefSeq" id="WP_091939996.1">
    <property type="nucleotide sequence ID" value="NZ_FNCY01000023.1"/>
</dbReference>
<keyword evidence="3 7" id="KW-0347">Helicase</keyword>
<evidence type="ECO:0000313" key="11">
    <source>
        <dbReference type="EMBL" id="SDI61207.1"/>
    </source>
</evidence>